<dbReference type="Proteomes" id="UP001237642">
    <property type="component" value="Unassembled WGS sequence"/>
</dbReference>
<proteinExistence type="predicted"/>
<reference evidence="1" key="1">
    <citation type="submission" date="2023-02" db="EMBL/GenBank/DDBJ databases">
        <title>Genome of toxic invasive species Heracleum sosnowskyi carries increased number of genes despite the absence of recent whole-genome duplications.</title>
        <authorList>
            <person name="Schelkunov M."/>
            <person name="Shtratnikova V."/>
            <person name="Makarenko M."/>
            <person name="Klepikova A."/>
            <person name="Omelchenko D."/>
            <person name="Novikova G."/>
            <person name="Obukhova E."/>
            <person name="Bogdanov V."/>
            <person name="Penin A."/>
            <person name="Logacheva M."/>
        </authorList>
    </citation>
    <scope>NUCLEOTIDE SEQUENCE</scope>
    <source>
        <strain evidence="1">Hsosn_3</strain>
        <tissue evidence="1">Leaf</tissue>
    </source>
</reference>
<accession>A0AAD8N139</accession>
<keyword evidence="2" id="KW-1185">Reference proteome</keyword>
<comment type="caution">
    <text evidence="1">The sequence shown here is derived from an EMBL/GenBank/DDBJ whole genome shotgun (WGS) entry which is preliminary data.</text>
</comment>
<evidence type="ECO:0000313" key="1">
    <source>
        <dbReference type="EMBL" id="KAK1397845.1"/>
    </source>
</evidence>
<gene>
    <name evidence="1" type="ORF">POM88_007708</name>
</gene>
<dbReference type="EMBL" id="JAUIZM010000002">
    <property type="protein sequence ID" value="KAK1397845.1"/>
    <property type="molecule type" value="Genomic_DNA"/>
</dbReference>
<protein>
    <submittedName>
        <fullName evidence="1">Uncharacterized protein</fullName>
    </submittedName>
</protein>
<reference evidence="1" key="2">
    <citation type="submission" date="2023-05" db="EMBL/GenBank/DDBJ databases">
        <authorList>
            <person name="Schelkunov M.I."/>
        </authorList>
    </citation>
    <scope>NUCLEOTIDE SEQUENCE</scope>
    <source>
        <strain evidence="1">Hsosn_3</strain>
        <tissue evidence="1">Leaf</tissue>
    </source>
</reference>
<evidence type="ECO:0000313" key="2">
    <source>
        <dbReference type="Proteomes" id="UP001237642"/>
    </source>
</evidence>
<organism evidence="1 2">
    <name type="scientific">Heracleum sosnowskyi</name>
    <dbReference type="NCBI Taxonomy" id="360622"/>
    <lineage>
        <taxon>Eukaryota</taxon>
        <taxon>Viridiplantae</taxon>
        <taxon>Streptophyta</taxon>
        <taxon>Embryophyta</taxon>
        <taxon>Tracheophyta</taxon>
        <taxon>Spermatophyta</taxon>
        <taxon>Magnoliopsida</taxon>
        <taxon>eudicotyledons</taxon>
        <taxon>Gunneridae</taxon>
        <taxon>Pentapetalae</taxon>
        <taxon>asterids</taxon>
        <taxon>campanulids</taxon>
        <taxon>Apiales</taxon>
        <taxon>Apiaceae</taxon>
        <taxon>Apioideae</taxon>
        <taxon>apioid superclade</taxon>
        <taxon>Tordylieae</taxon>
        <taxon>Tordyliinae</taxon>
        <taxon>Heracleum</taxon>
    </lineage>
</organism>
<name>A0AAD8N139_9APIA</name>
<sequence length="126" mass="14342">MENLMILDENGEMGEEKWGRGRNGYWKAKWARPFTLQSCGQPHIAKQSDGSPGLGFPDFLVLDDFMRHWGTHGVMGNKGSFSLRSSLYCGGTLMDQVMNLQFYYIKQIGYCGFFLARLECPITIML</sequence>
<dbReference type="AlphaFoldDB" id="A0AAD8N139"/>